<evidence type="ECO:0000313" key="1">
    <source>
        <dbReference type="EMBL" id="KAK7301769.1"/>
    </source>
</evidence>
<accession>A0AAN9JP76</accession>
<dbReference type="Pfam" id="PF14953">
    <property type="entry name" value="DUF4504"/>
    <property type="match status" value="1"/>
</dbReference>
<keyword evidence="2" id="KW-1185">Reference proteome</keyword>
<dbReference type="EMBL" id="JAYKXN010000003">
    <property type="protein sequence ID" value="KAK7301769.1"/>
    <property type="molecule type" value="Genomic_DNA"/>
</dbReference>
<dbReference type="InterPro" id="IPR027850">
    <property type="entry name" value="DUF4504"/>
</dbReference>
<organism evidence="1 2">
    <name type="scientific">Clitoria ternatea</name>
    <name type="common">Butterfly pea</name>
    <dbReference type="NCBI Taxonomy" id="43366"/>
    <lineage>
        <taxon>Eukaryota</taxon>
        <taxon>Viridiplantae</taxon>
        <taxon>Streptophyta</taxon>
        <taxon>Embryophyta</taxon>
        <taxon>Tracheophyta</taxon>
        <taxon>Spermatophyta</taxon>
        <taxon>Magnoliopsida</taxon>
        <taxon>eudicotyledons</taxon>
        <taxon>Gunneridae</taxon>
        <taxon>Pentapetalae</taxon>
        <taxon>rosids</taxon>
        <taxon>fabids</taxon>
        <taxon>Fabales</taxon>
        <taxon>Fabaceae</taxon>
        <taxon>Papilionoideae</taxon>
        <taxon>50 kb inversion clade</taxon>
        <taxon>NPAAA clade</taxon>
        <taxon>indigoferoid/millettioid clade</taxon>
        <taxon>Phaseoleae</taxon>
        <taxon>Clitoria</taxon>
    </lineage>
</organism>
<dbReference type="PANTHER" id="PTHR31366:SF2">
    <property type="entry name" value="UPF0739 PROTEIN C1ORF74"/>
    <property type="match status" value="1"/>
</dbReference>
<evidence type="ECO:0000313" key="2">
    <source>
        <dbReference type="Proteomes" id="UP001359559"/>
    </source>
</evidence>
<proteinExistence type="predicted"/>
<comment type="caution">
    <text evidence="1">The sequence shown here is derived from an EMBL/GenBank/DDBJ whole genome shotgun (WGS) entry which is preliminary data.</text>
</comment>
<sequence>MQLLSIQRLFSTIFSPQQKPTCNVNDDVSHSAQCIDLSNYMDNTDITLPTLNGWLLGYPVVNNTLKKGTQAEELLSLSVPYDQSSEEWAKAFLAHI</sequence>
<dbReference type="AlphaFoldDB" id="A0AAN9JP76"/>
<gene>
    <name evidence="1" type="ORF">RJT34_12644</name>
</gene>
<dbReference type="Proteomes" id="UP001359559">
    <property type="component" value="Unassembled WGS sequence"/>
</dbReference>
<dbReference type="PANTHER" id="PTHR31366">
    <property type="entry name" value="UPF0739 PROTEIN C1ORF74"/>
    <property type="match status" value="1"/>
</dbReference>
<name>A0AAN9JP76_CLITE</name>
<protein>
    <submittedName>
        <fullName evidence="1">Uncharacterized protein</fullName>
    </submittedName>
</protein>
<reference evidence="1 2" key="1">
    <citation type="submission" date="2024-01" db="EMBL/GenBank/DDBJ databases">
        <title>The genomes of 5 underutilized Papilionoideae crops provide insights into root nodulation and disease resistance.</title>
        <authorList>
            <person name="Yuan L."/>
        </authorList>
    </citation>
    <scope>NUCLEOTIDE SEQUENCE [LARGE SCALE GENOMIC DNA]</scope>
    <source>
        <strain evidence="1">LY-2023</strain>
        <tissue evidence="1">Leaf</tissue>
    </source>
</reference>